<dbReference type="Proteomes" id="UP000830454">
    <property type="component" value="Chromosome"/>
</dbReference>
<reference evidence="2" key="2">
    <citation type="submission" date="2022-04" db="EMBL/GenBank/DDBJ databases">
        <title>Complete Genome Sequence of Flavobacterium sediminilitoris YSM-43, Isolated from a Tidal Sediment.</title>
        <authorList>
            <person name="Lee P.A."/>
        </authorList>
    </citation>
    <scope>NUCLEOTIDE SEQUENCE</scope>
    <source>
        <strain evidence="2">YSM-43</strain>
    </source>
</reference>
<dbReference type="Pfam" id="PF09994">
    <property type="entry name" value="T6SS_Tle1-like_cat"/>
    <property type="match status" value="1"/>
</dbReference>
<dbReference type="PANTHER" id="PTHR33840">
    <property type="match status" value="1"/>
</dbReference>
<accession>A0ABY4HPW4</accession>
<dbReference type="PANTHER" id="PTHR33840:SF1">
    <property type="entry name" value="TLE1 PHOSPHOLIPASE DOMAIN-CONTAINING PROTEIN"/>
    <property type="match status" value="1"/>
</dbReference>
<keyword evidence="3" id="KW-1185">Reference proteome</keyword>
<protein>
    <submittedName>
        <fullName evidence="2">DUF2235 domain-containing protein</fullName>
    </submittedName>
</protein>
<evidence type="ECO:0000313" key="3">
    <source>
        <dbReference type="Proteomes" id="UP000830454"/>
    </source>
</evidence>
<evidence type="ECO:0000259" key="1">
    <source>
        <dbReference type="Pfam" id="PF09994"/>
    </source>
</evidence>
<dbReference type="InterPro" id="IPR018712">
    <property type="entry name" value="Tle1-like_cat"/>
</dbReference>
<dbReference type="RefSeq" id="WP_246917725.1">
    <property type="nucleotide sequence ID" value="NZ_CP090145.1"/>
</dbReference>
<evidence type="ECO:0000313" key="2">
    <source>
        <dbReference type="EMBL" id="UOX34671.1"/>
    </source>
</evidence>
<reference evidence="2" key="1">
    <citation type="submission" date="2021-12" db="EMBL/GenBank/DDBJ databases">
        <authorList>
            <person name="Cha I.-T."/>
            <person name="Lee K.-E."/>
            <person name="Park S.-J."/>
        </authorList>
    </citation>
    <scope>NUCLEOTIDE SEQUENCE</scope>
    <source>
        <strain evidence="2">YSM-43</strain>
    </source>
</reference>
<dbReference type="EMBL" id="CP090145">
    <property type="protein sequence ID" value="UOX34671.1"/>
    <property type="molecule type" value="Genomic_DNA"/>
</dbReference>
<name>A0ABY4HPW4_9FLAO</name>
<feature type="domain" description="T6SS Phospholipase effector Tle1-like catalytic" evidence="1">
    <location>
        <begin position="128"/>
        <end position="390"/>
    </location>
</feature>
<organism evidence="2 3">
    <name type="scientific">Flavobacterium sediminilitoris</name>
    <dbReference type="NCBI Taxonomy" id="2024526"/>
    <lineage>
        <taxon>Bacteria</taxon>
        <taxon>Pseudomonadati</taxon>
        <taxon>Bacteroidota</taxon>
        <taxon>Flavobacteriia</taxon>
        <taxon>Flavobacteriales</taxon>
        <taxon>Flavobacteriaceae</taxon>
        <taxon>Flavobacterium</taxon>
    </lineage>
</organism>
<gene>
    <name evidence="2" type="ORF">LXD69_03985</name>
</gene>
<proteinExistence type="predicted"/>
<sequence length="635" mass="71599">MKYRDIRGNSQITSDGKITFYSDGNIVSNGKKIAQKGDEKGILRETSPEKLEIETVDDDSVIIYTGIFFDGTGNNKANSDSVYYTKLKNGMIKAEDILQESKQTVTVLENDLPTKKIIDITDRDSYWNPYSNVAKLFQLYQEEKTVKEDSVLGKYFIFKQYIEGIGTKEGEPDDIAGSGLGRGSWGILARVEEGIEKLVEEQIVPNIGGKKVKKIVFDVFGFSRGAAAARHFCNEVKQKVETRAKRIPDPTGGRGIILSPTEKEVVEHAGGYLGKMLAKKGIKPTGQTYTIEIRFLGVFDTVVSDMVVKDNLGYKASIVLGIIPAIVQLSLDKIKTNISGLGIGYAFHIVANDEWRKNFASTPMEGGYTFKLLGAHSDIGGGYAQLDKNETVVDYFDLDVNDKTTMAEKEKVRQFYINNYFCTEEEIQFVNTYDHYVKTIYLGKLYGIYPIYGKKEVRTGPDYYHDNNAPQVYDPRVGPLIMDKEADHFVIKDTRKLSNKYSLVPMNMMLEKAIENKVPFCKDVSEAKSKGLKVSEPEEYDFSSEKLLNEYLDIMKKEIKEQSGGTYMLPSDMYIALRNKYVHLSANYGGLKNDFLDIRTGDHHILSNVGFVNQPVPYILEGDTITYKREIYVNK</sequence>